<evidence type="ECO:0000256" key="1">
    <source>
        <dbReference type="SAM" id="MobiDB-lite"/>
    </source>
</evidence>
<dbReference type="EMBL" id="JBDJPC010000001">
    <property type="protein sequence ID" value="KAL1517179.1"/>
    <property type="molecule type" value="Genomic_DNA"/>
</dbReference>
<sequence length="324" mass="36368">MALVSYDYGSGSEAEISDEDDQQAQDSKVILNNLPLESNEPKSGLFSKLPEAKSTLPASEETDHLEDFIPTVKTLKQKKKIQITIPSLSEFSDLDTDKPTAKWTKASPQGSGLLGILPPIQNAPKNTNTMFVPNAVKKKNIPVKVQPKKVPKPIEVKKRKNYESDSDTDGEDIPIPETFDDKMWEKVCGRKKTIKRPAKVEVVPPKPEEALIAPEPTYQPYEGLDNVAFKELVGTTKRPIGNIKLIDINEEEILPDRDIWMTKSLTDPELAPKKEAEEPVDPTRRKKHHITYLAQKAKANEDELKATWATSKNNRLMSRAKYGF</sequence>
<feature type="region of interest" description="Disordered" evidence="1">
    <location>
        <begin position="265"/>
        <end position="288"/>
    </location>
</feature>
<dbReference type="PANTHER" id="PTHR13621:SF2">
    <property type="entry name" value="PROLINE-RICH PROTEIN PRCC"/>
    <property type="match status" value="1"/>
</dbReference>
<reference evidence="2 3" key="1">
    <citation type="submission" date="2024-05" db="EMBL/GenBank/DDBJ databases">
        <title>Genetic variation in Jamaican populations of the coffee berry borer (Hypothenemus hampei).</title>
        <authorList>
            <person name="Errbii M."/>
            <person name="Myrie A."/>
        </authorList>
    </citation>
    <scope>NUCLEOTIDE SEQUENCE [LARGE SCALE GENOMIC DNA]</scope>
    <source>
        <strain evidence="2">JA-Hopewell-2020-01-JO</strain>
        <tissue evidence="2">Whole body</tissue>
    </source>
</reference>
<feature type="region of interest" description="Disordered" evidence="1">
    <location>
        <begin position="1"/>
        <end position="47"/>
    </location>
</feature>
<protein>
    <recommendedName>
        <fullName evidence="4">Proline-rich protein PRCC</fullName>
    </recommendedName>
</protein>
<evidence type="ECO:0000313" key="3">
    <source>
        <dbReference type="Proteomes" id="UP001566132"/>
    </source>
</evidence>
<proteinExistence type="predicted"/>
<evidence type="ECO:0008006" key="4">
    <source>
        <dbReference type="Google" id="ProtNLM"/>
    </source>
</evidence>
<dbReference type="AlphaFoldDB" id="A0ABD1FFP3"/>
<gene>
    <name evidence="2" type="ORF">ABEB36_000977</name>
</gene>
<name>A0ABD1FFP3_HYPHA</name>
<evidence type="ECO:0000313" key="2">
    <source>
        <dbReference type="EMBL" id="KAL1517179.1"/>
    </source>
</evidence>
<dbReference type="InterPro" id="IPR018800">
    <property type="entry name" value="PRCC"/>
</dbReference>
<organism evidence="2 3">
    <name type="scientific">Hypothenemus hampei</name>
    <name type="common">Coffee berry borer</name>
    <dbReference type="NCBI Taxonomy" id="57062"/>
    <lineage>
        <taxon>Eukaryota</taxon>
        <taxon>Metazoa</taxon>
        <taxon>Ecdysozoa</taxon>
        <taxon>Arthropoda</taxon>
        <taxon>Hexapoda</taxon>
        <taxon>Insecta</taxon>
        <taxon>Pterygota</taxon>
        <taxon>Neoptera</taxon>
        <taxon>Endopterygota</taxon>
        <taxon>Coleoptera</taxon>
        <taxon>Polyphaga</taxon>
        <taxon>Cucujiformia</taxon>
        <taxon>Curculionidae</taxon>
        <taxon>Scolytinae</taxon>
        <taxon>Hypothenemus</taxon>
    </lineage>
</organism>
<comment type="caution">
    <text evidence="2">The sequence shown here is derived from an EMBL/GenBank/DDBJ whole genome shotgun (WGS) entry which is preliminary data.</text>
</comment>
<dbReference type="Pfam" id="PF10253">
    <property type="entry name" value="PRCC"/>
    <property type="match status" value="1"/>
</dbReference>
<keyword evidence="3" id="KW-1185">Reference proteome</keyword>
<accession>A0ABD1FFP3</accession>
<dbReference type="Proteomes" id="UP001566132">
    <property type="component" value="Unassembled WGS sequence"/>
</dbReference>
<dbReference type="PANTHER" id="PTHR13621">
    <property type="entry name" value="PROLINE-RICH PROTEIN PRCC"/>
    <property type="match status" value="1"/>
</dbReference>
<feature type="compositionally biased region" description="Basic and acidic residues" evidence="1">
    <location>
        <begin position="270"/>
        <end position="283"/>
    </location>
</feature>